<feature type="compositionally biased region" description="Polar residues" evidence="1">
    <location>
        <begin position="1"/>
        <end position="13"/>
    </location>
</feature>
<organism evidence="2 3">
    <name type="scientific">Teladorsagia circumcincta</name>
    <name type="common">Brown stomach worm</name>
    <name type="synonym">Ostertagia circumcincta</name>
    <dbReference type="NCBI Taxonomy" id="45464"/>
    <lineage>
        <taxon>Eukaryota</taxon>
        <taxon>Metazoa</taxon>
        <taxon>Ecdysozoa</taxon>
        <taxon>Nematoda</taxon>
        <taxon>Chromadorea</taxon>
        <taxon>Rhabditida</taxon>
        <taxon>Rhabditina</taxon>
        <taxon>Rhabditomorpha</taxon>
        <taxon>Strongyloidea</taxon>
        <taxon>Trichostrongylidae</taxon>
        <taxon>Teladorsagia</taxon>
    </lineage>
</organism>
<evidence type="ECO:0000313" key="2">
    <source>
        <dbReference type="EMBL" id="PIO73164.1"/>
    </source>
</evidence>
<feature type="region of interest" description="Disordered" evidence="1">
    <location>
        <begin position="1"/>
        <end position="81"/>
    </location>
</feature>
<keyword evidence="3" id="KW-1185">Reference proteome</keyword>
<proteinExistence type="predicted"/>
<evidence type="ECO:0000313" key="3">
    <source>
        <dbReference type="Proteomes" id="UP000230423"/>
    </source>
</evidence>
<reference evidence="2 3" key="1">
    <citation type="submission" date="2015-09" db="EMBL/GenBank/DDBJ databases">
        <title>Draft genome of the parasitic nematode Teladorsagia circumcincta isolate WARC Sus (inbred).</title>
        <authorList>
            <person name="Mitreva M."/>
        </authorList>
    </citation>
    <scope>NUCLEOTIDE SEQUENCE [LARGE SCALE GENOMIC DNA]</scope>
    <source>
        <strain evidence="2 3">S</strain>
    </source>
</reference>
<dbReference type="AlphaFoldDB" id="A0A2G9USD6"/>
<dbReference type="Proteomes" id="UP000230423">
    <property type="component" value="Unassembled WGS sequence"/>
</dbReference>
<evidence type="ECO:0000256" key="1">
    <source>
        <dbReference type="SAM" id="MobiDB-lite"/>
    </source>
</evidence>
<protein>
    <submittedName>
        <fullName evidence="2">Uncharacterized protein</fullName>
    </submittedName>
</protein>
<dbReference type="EMBL" id="KZ345507">
    <property type="protein sequence ID" value="PIO73164.1"/>
    <property type="molecule type" value="Genomic_DNA"/>
</dbReference>
<name>A0A2G9USD6_TELCI</name>
<sequence length="112" mass="12510">MDIQSTSITSAENQVVHKSADSSSLPVLTEKDEPVAVQPHSAVKPRIPGGLAAFHKTRKRKEPPVRITEYPSTEDADTQEPQQCADVRAANDVEHAPLHRWLEAFVERFNDR</sequence>
<accession>A0A2G9USD6</accession>
<gene>
    <name evidence="2" type="ORF">TELCIR_04888</name>
</gene>